<comment type="pathway">
    <text evidence="1 8 9">Sulfur metabolism; glutathione biosynthesis; glutathione from L-cysteine and L-glutamate: step 1/2.</text>
</comment>
<dbReference type="SUPFAM" id="SSF55931">
    <property type="entry name" value="Glutamine synthetase/guanido kinase"/>
    <property type="match status" value="1"/>
</dbReference>
<dbReference type="GO" id="GO:0005524">
    <property type="term" value="F:ATP binding"/>
    <property type="evidence" value="ECO:0007669"/>
    <property type="project" value="UniProtKB-KW"/>
</dbReference>
<gene>
    <name evidence="8" type="primary">gshA</name>
    <name evidence="11" type="ORF">H8B19_01520</name>
</gene>
<dbReference type="PANTHER" id="PTHR38761:SF1">
    <property type="entry name" value="GLUTAMATE--CYSTEINE LIGASE"/>
    <property type="match status" value="1"/>
</dbReference>
<evidence type="ECO:0000313" key="11">
    <source>
        <dbReference type="EMBL" id="MBC3764537.1"/>
    </source>
</evidence>
<comment type="catalytic activity">
    <reaction evidence="7 8 9">
        <text>L-cysteine + L-glutamate + ATP = gamma-L-glutamyl-L-cysteine + ADP + phosphate + H(+)</text>
        <dbReference type="Rhea" id="RHEA:13285"/>
        <dbReference type="ChEBI" id="CHEBI:15378"/>
        <dbReference type="ChEBI" id="CHEBI:29985"/>
        <dbReference type="ChEBI" id="CHEBI:30616"/>
        <dbReference type="ChEBI" id="CHEBI:35235"/>
        <dbReference type="ChEBI" id="CHEBI:43474"/>
        <dbReference type="ChEBI" id="CHEBI:58173"/>
        <dbReference type="ChEBI" id="CHEBI:456216"/>
        <dbReference type="EC" id="6.3.2.2"/>
    </reaction>
</comment>
<comment type="caution">
    <text evidence="11">The sequence shown here is derived from an EMBL/GenBank/DDBJ whole genome shotgun (WGS) entry which is preliminary data.</text>
</comment>
<evidence type="ECO:0000256" key="3">
    <source>
        <dbReference type="ARBA" id="ARBA00022598"/>
    </source>
</evidence>
<keyword evidence="4 8" id="KW-0317">Glutathione biosynthesis</keyword>
<keyword evidence="6 8" id="KW-0067">ATP-binding</keyword>
<accession>A0A8J6IRH7</accession>
<evidence type="ECO:0000259" key="10">
    <source>
        <dbReference type="Pfam" id="PF04262"/>
    </source>
</evidence>
<evidence type="ECO:0000256" key="5">
    <source>
        <dbReference type="ARBA" id="ARBA00022741"/>
    </source>
</evidence>
<evidence type="ECO:0000256" key="2">
    <source>
        <dbReference type="ARBA" id="ARBA00008772"/>
    </source>
</evidence>
<reference evidence="11" key="1">
    <citation type="journal article" date="2018" name="Int. J. Syst. Evol. Microbiol.">
        <title>Neptunicella marina gen. nov., sp. nov., isolated from surface seawater.</title>
        <authorList>
            <person name="Liu X."/>
            <person name="Lai Q."/>
            <person name="Du Y."/>
            <person name="Zhang X."/>
            <person name="Liu Z."/>
            <person name="Sun F."/>
            <person name="Shao Z."/>
        </authorList>
    </citation>
    <scope>NUCLEOTIDE SEQUENCE</scope>
    <source>
        <strain evidence="11">S27-2</strain>
    </source>
</reference>
<sequence length="537" mass="61122">MEYPLPNFDLTFEQQLDLFSSPELAKTLTGIRHGIEREALRINPNGSLSQQPHPQALGSALTHELITTDFSESLLEFITPAETDPDVTMAQLTDIHKFVLENIGDEKLWPMSMPCFIKHQDEIPLAEFGTSNVGRMKNLYRRGLKNRYGSMMQAIAGVHFNFSLSDEFWQLWLQGQGKTADRDSISAAYFAMVRNYRRFCWMIPYLFGASPALCESFIKGKNSSLPFEHLGKGTVYLPYATSLRMSDLGYTNDAQSGLYICYNQLDNYIASLRKAIRTPSSHFARFNGKVDGQWQQLNANVLQIENELYSPIRPKQPTRSLEKPTDALADRGVSYIEVRALDVNPFSPIGIEREQFYFLDVFLLYCLLTPSAELNTDKYQETEQNLRTVVERGREPGLELLREGESVSMQAWAKSMFEGFNKIAALLDAQHGHKRFSEAVARQWSKFVNSENCPSAKILSMLKEQQLDNAHLALKMSGEYKQQFSQTEYRHYSVADLQGLAKTSIQQQRDIEAADTQSFDDFLLDYFADVTPNEVAS</sequence>
<dbReference type="Proteomes" id="UP000601768">
    <property type="component" value="Unassembled WGS sequence"/>
</dbReference>
<protein>
    <recommendedName>
        <fullName evidence="8">Glutamate--cysteine ligase</fullName>
        <ecNumber evidence="8">6.3.2.2</ecNumber>
    </recommendedName>
    <alternativeName>
        <fullName evidence="8">Gamma-ECS</fullName>
        <shortName evidence="8">GCS</shortName>
    </alternativeName>
    <alternativeName>
        <fullName evidence="8">Gamma-glutamylcysteine synthetase</fullName>
    </alternativeName>
</protein>
<dbReference type="GO" id="GO:0046872">
    <property type="term" value="F:metal ion binding"/>
    <property type="evidence" value="ECO:0007669"/>
    <property type="project" value="TreeGrafter"/>
</dbReference>
<dbReference type="AlphaFoldDB" id="A0A8J6IRH7"/>
<dbReference type="UniPathway" id="UPA00142">
    <property type="reaction ID" value="UER00209"/>
</dbReference>
<feature type="domain" description="Glutamate--cysteine ligase" evidence="10">
    <location>
        <begin position="18"/>
        <end position="389"/>
    </location>
</feature>
<keyword evidence="5 8" id="KW-0547">Nucleotide-binding</keyword>
<evidence type="ECO:0000256" key="4">
    <source>
        <dbReference type="ARBA" id="ARBA00022684"/>
    </source>
</evidence>
<keyword evidence="3 8" id="KW-0436">Ligase</keyword>
<dbReference type="Gene3D" id="3.30.590.20">
    <property type="match status" value="1"/>
</dbReference>
<evidence type="ECO:0000256" key="7">
    <source>
        <dbReference type="ARBA" id="ARBA00048819"/>
    </source>
</evidence>
<dbReference type="GO" id="GO:0004357">
    <property type="term" value="F:glutamate-cysteine ligase activity"/>
    <property type="evidence" value="ECO:0007669"/>
    <property type="project" value="UniProtKB-UniRule"/>
</dbReference>
<evidence type="ECO:0000256" key="9">
    <source>
        <dbReference type="RuleBase" id="RU004391"/>
    </source>
</evidence>
<evidence type="ECO:0000256" key="6">
    <source>
        <dbReference type="ARBA" id="ARBA00022840"/>
    </source>
</evidence>
<name>A0A8J6IRH7_9ALTE</name>
<dbReference type="EMBL" id="JACNEP010000001">
    <property type="protein sequence ID" value="MBC3764537.1"/>
    <property type="molecule type" value="Genomic_DNA"/>
</dbReference>
<keyword evidence="12" id="KW-1185">Reference proteome</keyword>
<dbReference type="NCBIfam" id="TIGR01434">
    <property type="entry name" value="glu_cys_ligase"/>
    <property type="match status" value="1"/>
</dbReference>
<dbReference type="InterPro" id="IPR007370">
    <property type="entry name" value="Glu_cys_ligase"/>
</dbReference>
<dbReference type="HAMAP" id="MF_00578">
    <property type="entry name" value="Glu_cys_ligase"/>
    <property type="match status" value="1"/>
</dbReference>
<dbReference type="GO" id="GO:0005829">
    <property type="term" value="C:cytosol"/>
    <property type="evidence" value="ECO:0007669"/>
    <property type="project" value="TreeGrafter"/>
</dbReference>
<dbReference type="InterPro" id="IPR006334">
    <property type="entry name" value="Glut_cys_ligase"/>
</dbReference>
<dbReference type="InterPro" id="IPR014746">
    <property type="entry name" value="Gln_synth/guanido_kin_cat_dom"/>
</dbReference>
<comment type="similarity">
    <text evidence="2 8">Belongs to the glutamate--cysteine ligase type 1 family. Type 1 subfamily.</text>
</comment>
<organism evidence="11 12">
    <name type="scientific">Neptunicella marina</name>
    <dbReference type="NCBI Taxonomy" id="2125989"/>
    <lineage>
        <taxon>Bacteria</taxon>
        <taxon>Pseudomonadati</taxon>
        <taxon>Pseudomonadota</taxon>
        <taxon>Gammaproteobacteria</taxon>
        <taxon>Alteromonadales</taxon>
        <taxon>Alteromonadaceae</taxon>
        <taxon>Neptunicella</taxon>
    </lineage>
</organism>
<dbReference type="RefSeq" id="WP_186505005.1">
    <property type="nucleotide sequence ID" value="NZ_JACNEP010000001.1"/>
</dbReference>
<dbReference type="EC" id="6.3.2.2" evidence="8"/>
<evidence type="ECO:0000256" key="8">
    <source>
        <dbReference type="HAMAP-Rule" id="MF_00578"/>
    </source>
</evidence>
<evidence type="ECO:0000313" key="12">
    <source>
        <dbReference type="Proteomes" id="UP000601768"/>
    </source>
</evidence>
<proteinExistence type="inferred from homology"/>
<dbReference type="PANTHER" id="PTHR38761">
    <property type="entry name" value="GLUTAMATE--CYSTEINE LIGASE"/>
    <property type="match status" value="1"/>
</dbReference>
<reference evidence="11" key="2">
    <citation type="submission" date="2020-08" db="EMBL/GenBank/DDBJ databases">
        <authorList>
            <person name="Lai Q."/>
        </authorList>
    </citation>
    <scope>NUCLEOTIDE SEQUENCE</scope>
    <source>
        <strain evidence="11">S27-2</strain>
    </source>
</reference>
<dbReference type="Pfam" id="PF04262">
    <property type="entry name" value="Glu_cys_ligase"/>
    <property type="match status" value="1"/>
</dbReference>
<dbReference type="GO" id="GO:0006750">
    <property type="term" value="P:glutathione biosynthetic process"/>
    <property type="evidence" value="ECO:0007669"/>
    <property type="project" value="UniProtKB-UniRule"/>
</dbReference>
<evidence type="ECO:0000256" key="1">
    <source>
        <dbReference type="ARBA" id="ARBA00005006"/>
    </source>
</evidence>